<dbReference type="PANTHER" id="PTHR48050">
    <property type="entry name" value="STEROL 3-BETA-GLUCOSYLTRANSFERASE"/>
    <property type="match status" value="1"/>
</dbReference>
<dbReference type="GO" id="GO:0016758">
    <property type="term" value="F:hexosyltransferase activity"/>
    <property type="evidence" value="ECO:0007669"/>
    <property type="project" value="UniProtKB-ARBA"/>
</dbReference>
<accession>A0A4Y8KMW4</accession>
<comment type="caution">
    <text evidence="2">The sequence shown here is derived from an EMBL/GenBank/DDBJ whole genome shotgun (WGS) entry which is preliminary data.</text>
</comment>
<dbReference type="OrthoDB" id="6620093at2"/>
<proteinExistence type="predicted"/>
<dbReference type="CDD" id="cd03784">
    <property type="entry name" value="GT1_Gtf-like"/>
    <property type="match status" value="1"/>
</dbReference>
<dbReference type="Pfam" id="PF06722">
    <property type="entry name" value="EryCIII-like_C"/>
    <property type="match status" value="1"/>
</dbReference>
<dbReference type="GO" id="GO:0008194">
    <property type="term" value="F:UDP-glycosyltransferase activity"/>
    <property type="evidence" value="ECO:0007669"/>
    <property type="project" value="InterPro"/>
</dbReference>
<organism evidence="2 3">
    <name type="scientific">Cryobacterium psychrophilum</name>
    <dbReference type="NCBI Taxonomy" id="41988"/>
    <lineage>
        <taxon>Bacteria</taxon>
        <taxon>Bacillati</taxon>
        <taxon>Actinomycetota</taxon>
        <taxon>Actinomycetes</taxon>
        <taxon>Micrococcales</taxon>
        <taxon>Microbacteriaceae</taxon>
        <taxon>Cryobacterium</taxon>
    </lineage>
</organism>
<keyword evidence="2" id="KW-0808">Transferase</keyword>
<reference evidence="2 3" key="1">
    <citation type="submission" date="2019-03" db="EMBL/GenBank/DDBJ databases">
        <title>Genomics of glacier-inhabiting Cryobacterium strains.</title>
        <authorList>
            <person name="Liu Q."/>
            <person name="Xin Y.-H."/>
        </authorList>
    </citation>
    <scope>NUCLEOTIDE SEQUENCE [LARGE SCALE GENOMIC DNA]</scope>
    <source>
        <strain evidence="2 3">CGMCC 1.4292</strain>
    </source>
</reference>
<dbReference type="AlphaFoldDB" id="A0A4Y8KMW4"/>
<dbReference type="Gene3D" id="3.40.50.2000">
    <property type="entry name" value="Glycogen Phosphorylase B"/>
    <property type="match status" value="2"/>
</dbReference>
<feature type="domain" description="Erythromycin biosynthesis protein CIII-like C-terminal" evidence="1">
    <location>
        <begin position="322"/>
        <end position="428"/>
    </location>
</feature>
<dbReference type="EMBL" id="SOHQ01000026">
    <property type="protein sequence ID" value="TFD79103.1"/>
    <property type="molecule type" value="Genomic_DNA"/>
</dbReference>
<dbReference type="GO" id="GO:0017000">
    <property type="term" value="P:antibiotic biosynthetic process"/>
    <property type="evidence" value="ECO:0007669"/>
    <property type="project" value="UniProtKB-ARBA"/>
</dbReference>
<gene>
    <name evidence="2" type="ORF">E3T53_08410</name>
</gene>
<sequence>MNSIGTESGGNRVARILIGTLPTTGHVRQASALARALSAAGHEVAWYTGSAFVDLVRDSGATFHSMSTAIDLDDDVVQQMHITSARKPGFASMKWALLNLFIAPIPEWFAEMDEIAKNFQPHIIVVEHTFMAGLFLAEKRGLPSVAFSSTPLNMPSTDTAPFGAGLPPGRSTVGRARNRILNASVTRWVLGEPQAAANAVRRTLSLPELSSSFMNWGVELSTRFLAATIPDFEYPRSDLSSRVEFTGALIPPEPVDWHPPAWWGDIAAARDDGRPVVVVTQGATAREPRRLLLPAVAALATQNVLVIGTTGGPDPERVFPASQRPDNFRLARFLPFERLLPSADLLVTNGGYGGVQHALSLGIPLVVAGNSEDKMEVNARVAWSGAGISLGRRDPSADQIGRAVESVLTNPQYWYRARELQNAYARLPGTKLAVDAIVSAVTDGK</sequence>
<dbReference type="InterPro" id="IPR002213">
    <property type="entry name" value="UDP_glucos_trans"/>
</dbReference>
<dbReference type="SUPFAM" id="SSF53756">
    <property type="entry name" value="UDP-Glycosyltransferase/glycogen phosphorylase"/>
    <property type="match status" value="1"/>
</dbReference>
<dbReference type="InterPro" id="IPR010610">
    <property type="entry name" value="EryCIII-like_C"/>
</dbReference>
<evidence type="ECO:0000259" key="1">
    <source>
        <dbReference type="Pfam" id="PF06722"/>
    </source>
</evidence>
<protein>
    <submittedName>
        <fullName evidence="2">Glycosyltransferase</fullName>
    </submittedName>
</protein>
<keyword evidence="3" id="KW-1185">Reference proteome</keyword>
<dbReference type="InterPro" id="IPR050426">
    <property type="entry name" value="Glycosyltransferase_28"/>
</dbReference>
<evidence type="ECO:0000313" key="3">
    <source>
        <dbReference type="Proteomes" id="UP000298218"/>
    </source>
</evidence>
<name>A0A4Y8KMW4_9MICO</name>
<dbReference type="PANTHER" id="PTHR48050:SF13">
    <property type="entry name" value="STEROL 3-BETA-GLUCOSYLTRANSFERASE UGT80A2"/>
    <property type="match status" value="1"/>
</dbReference>
<dbReference type="Proteomes" id="UP000298218">
    <property type="component" value="Unassembled WGS sequence"/>
</dbReference>
<evidence type="ECO:0000313" key="2">
    <source>
        <dbReference type="EMBL" id="TFD79103.1"/>
    </source>
</evidence>